<evidence type="ECO:0000313" key="2">
    <source>
        <dbReference type="EMBL" id="OGD60785.1"/>
    </source>
</evidence>
<dbReference type="Proteomes" id="UP000176364">
    <property type="component" value="Unassembled WGS sequence"/>
</dbReference>
<dbReference type="SUPFAM" id="SSF53756">
    <property type="entry name" value="UDP-Glycosyltransferase/glycogen phosphorylase"/>
    <property type="match status" value="1"/>
</dbReference>
<name>A0A1F5E059_9BACT</name>
<dbReference type="AlphaFoldDB" id="A0A1F5E059"/>
<dbReference type="InterPro" id="IPR028098">
    <property type="entry name" value="Glyco_trans_4-like_N"/>
</dbReference>
<accession>A0A1F5E059</accession>
<feature type="domain" description="Glycosyltransferase subfamily 4-like N-terminal" evidence="1">
    <location>
        <begin position="20"/>
        <end position="170"/>
    </location>
</feature>
<dbReference type="Gene3D" id="3.40.50.2000">
    <property type="entry name" value="Glycogen Phosphorylase B"/>
    <property type="match status" value="1"/>
</dbReference>
<reference evidence="2 3" key="1">
    <citation type="journal article" date="2016" name="Nat. Commun.">
        <title>Thousands of microbial genomes shed light on interconnected biogeochemical processes in an aquifer system.</title>
        <authorList>
            <person name="Anantharaman K."/>
            <person name="Brown C.T."/>
            <person name="Hug L.A."/>
            <person name="Sharon I."/>
            <person name="Castelle C.J."/>
            <person name="Probst A.J."/>
            <person name="Thomas B.C."/>
            <person name="Singh A."/>
            <person name="Wilkins M.J."/>
            <person name="Karaoz U."/>
            <person name="Brodie E.L."/>
            <person name="Williams K.H."/>
            <person name="Hubbard S.S."/>
            <person name="Banfield J.F."/>
        </authorList>
    </citation>
    <scope>NUCLEOTIDE SEQUENCE [LARGE SCALE GENOMIC DNA]</scope>
</reference>
<comment type="caution">
    <text evidence="2">The sequence shown here is derived from an EMBL/GenBank/DDBJ whole genome shotgun (WGS) entry which is preliminary data.</text>
</comment>
<protein>
    <recommendedName>
        <fullName evidence="1">Glycosyltransferase subfamily 4-like N-terminal domain-containing protein</fullName>
    </recommendedName>
</protein>
<proteinExistence type="predicted"/>
<dbReference type="EMBL" id="MEZQ01000020">
    <property type="protein sequence ID" value="OGD60785.1"/>
    <property type="molecule type" value="Genomic_DNA"/>
</dbReference>
<organism evidence="2 3">
    <name type="scientific">Candidatus Beckwithbacteria bacterium RIFCSPLOWO2_02_FULL_47_23</name>
    <dbReference type="NCBI Taxonomy" id="1797463"/>
    <lineage>
        <taxon>Bacteria</taxon>
        <taxon>Candidatus Beckwithiibacteriota</taxon>
    </lineage>
</organism>
<evidence type="ECO:0000313" key="3">
    <source>
        <dbReference type="Proteomes" id="UP000176364"/>
    </source>
</evidence>
<evidence type="ECO:0000259" key="1">
    <source>
        <dbReference type="Pfam" id="PF13439"/>
    </source>
</evidence>
<sequence>MKLLFLTEFYPRDDRLVFTGGVEARVYYVSQLAKKDFTVSIIASNSGNIPATAESVFSRMIYMVSAFFQALTAKFDLIEASNVVTYLPAYLAAKLKGKPAIAWIPDVLGKHWWEFGPLVGFFGLLAEKICLRLDWTRVIALSQSTAAKLIIHGVDPKKITVIHAGIDLEEFK</sequence>
<dbReference type="Pfam" id="PF13439">
    <property type="entry name" value="Glyco_transf_4"/>
    <property type="match status" value="1"/>
</dbReference>
<gene>
    <name evidence="2" type="ORF">A3I57_03845</name>
</gene>